<evidence type="ECO:0000313" key="3">
    <source>
        <dbReference type="Proteomes" id="UP001293593"/>
    </source>
</evidence>
<proteinExistence type="predicted"/>
<dbReference type="NCBIfam" id="TIGR01640">
    <property type="entry name" value="F_box_assoc_1"/>
    <property type="match status" value="1"/>
</dbReference>
<dbReference type="PANTHER" id="PTHR31672">
    <property type="entry name" value="BNACNNG10540D PROTEIN"/>
    <property type="match status" value="1"/>
</dbReference>
<dbReference type="InterPro" id="IPR036047">
    <property type="entry name" value="F-box-like_dom_sf"/>
</dbReference>
<dbReference type="PANTHER" id="PTHR31672:SF13">
    <property type="entry name" value="F-BOX PROTEIN CPR30-LIKE"/>
    <property type="match status" value="1"/>
</dbReference>
<dbReference type="Pfam" id="PF00646">
    <property type="entry name" value="F-box"/>
    <property type="match status" value="1"/>
</dbReference>
<dbReference type="AlphaFoldDB" id="A0AAE1M4W8"/>
<dbReference type="InterPro" id="IPR006527">
    <property type="entry name" value="F-box-assoc_dom_typ1"/>
</dbReference>
<dbReference type="EMBL" id="JAWXYG010000016">
    <property type="protein sequence ID" value="KAK4253327.1"/>
    <property type="molecule type" value="Genomic_DNA"/>
</dbReference>
<dbReference type="CDD" id="cd22157">
    <property type="entry name" value="F-box_AtFBW1-like"/>
    <property type="match status" value="1"/>
</dbReference>
<dbReference type="Pfam" id="PF07734">
    <property type="entry name" value="FBA_1"/>
    <property type="match status" value="1"/>
</dbReference>
<dbReference type="Proteomes" id="UP001293593">
    <property type="component" value="Unassembled WGS sequence"/>
</dbReference>
<organism evidence="2 3">
    <name type="scientific">Acacia crassicarpa</name>
    <name type="common">northern wattle</name>
    <dbReference type="NCBI Taxonomy" id="499986"/>
    <lineage>
        <taxon>Eukaryota</taxon>
        <taxon>Viridiplantae</taxon>
        <taxon>Streptophyta</taxon>
        <taxon>Embryophyta</taxon>
        <taxon>Tracheophyta</taxon>
        <taxon>Spermatophyta</taxon>
        <taxon>Magnoliopsida</taxon>
        <taxon>eudicotyledons</taxon>
        <taxon>Gunneridae</taxon>
        <taxon>Pentapetalae</taxon>
        <taxon>rosids</taxon>
        <taxon>fabids</taxon>
        <taxon>Fabales</taxon>
        <taxon>Fabaceae</taxon>
        <taxon>Caesalpinioideae</taxon>
        <taxon>mimosoid clade</taxon>
        <taxon>Acacieae</taxon>
        <taxon>Acacia</taxon>
    </lineage>
</organism>
<dbReference type="InterPro" id="IPR017451">
    <property type="entry name" value="F-box-assoc_interact_dom"/>
</dbReference>
<feature type="domain" description="F-box" evidence="1">
    <location>
        <begin position="1"/>
        <end position="45"/>
    </location>
</feature>
<dbReference type="InterPro" id="IPR050796">
    <property type="entry name" value="SCF_F-box_component"/>
</dbReference>
<comment type="caution">
    <text evidence="2">The sequence shown here is derived from an EMBL/GenBank/DDBJ whole genome shotgun (WGS) entry which is preliminary data.</text>
</comment>
<dbReference type="PROSITE" id="PS50181">
    <property type="entry name" value="FBOX"/>
    <property type="match status" value="1"/>
</dbReference>
<reference evidence="2" key="1">
    <citation type="submission" date="2023-10" db="EMBL/GenBank/DDBJ databases">
        <title>Chromosome-level genome of the transformable northern wattle, Acacia crassicarpa.</title>
        <authorList>
            <person name="Massaro I."/>
            <person name="Sinha N.R."/>
            <person name="Poethig S."/>
            <person name="Leichty A.R."/>
        </authorList>
    </citation>
    <scope>NUCLEOTIDE SEQUENCE</scope>
    <source>
        <strain evidence="2">Acra3RX</strain>
        <tissue evidence="2">Leaf</tissue>
    </source>
</reference>
<sequence length="321" mass="36626">MSGNLPPDIMLEILHRLPPKSLVRFTSVCKSWISLIKDHSFISDHLNRTVQPRNGNSFLLLQLHTDNYPKFYSLHSYNKKTNSFSSERFSFPPQPQLCGYSTVVGTCNGLVIRLVVLNNEQDSPLVEVYSLTSCSWRRISVRVPLFFIPVHLKKIPQMFVNGALHWVVSRRLPGGKVQNFILSFDVVGETFGELMLPQQLNESPFMVSILEGGHQLALVHTYSKKNIDFFSIWVMKEYGIVESWTEILRRDLKRYGGIRTVLALTTSGKVMLRLCSGAIVLLDPMEDTVKPLADQEHFHAFAGPYVESLFFMNKKIDVVSY</sequence>
<keyword evidence="3" id="KW-1185">Reference proteome</keyword>
<accession>A0AAE1M4W8</accession>
<gene>
    <name evidence="2" type="ORF">QN277_010650</name>
</gene>
<dbReference type="SUPFAM" id="SSF81383">
    <property type="entry name" value="F-box domain"/>
    <property type="match status" value="1"/>
</dbReference>
<dbReference type="SMART" id="SM00256">
    <property type="entry name" value="FBOX"/>
    <property type="match status" value="1"/>
</dbReference>
<evidence type="ECO:0000259" key="1">
    <source>
        <dbReference type="PROSITE" id="PS50181"/>
    </source>
</evidence>
<name>A0AAE1M4W8_9FABA</name>
<evidence type="ECO:0000313" key="2">
    <source>
        <dbReference type="EMBL" id="KAK4253327.1"/>
    </source>
</evidence>
<protein>
    <recommendedName>
        <fullName evidence="1">F-box domain-containing protein</fullName>
    </recommendedName>
</protein>
<dbReference type="Gene3D" id="1.20.1280.50">
    <property type="match status" value="1"/>
</dbReference>
<dbReference type="InterPro" id="IPR001810">
    <property type="entry name" value="F-box_dom"/>
</dbReference>